<dbReference type="InParanoid" id="A0A0G4FUA5"/>
<feature type="region of interest" description="Disordered" evidence="1">
    <location>
        <begin position="1"/>
        <end position="22"/>
    </location>
</feature>
<gene>
    <name evidence="2" type="ORF">Vbra_4473</name>
</gene>
<dbReference type="AlphaFoldDB" id="A0A0G4FUA5"/>
<organism evidence="2 3">
    <name type="scientific">Vitrella brassicaformis (strain CCMP3155)</name>
    <dbReference type="NCBI Taxonomy" id="1169540"/>
    <lineage>
        <taxon>Eukaryota</taxon>
        <taxon>Sar</taxon>
        <taxon>Alveolata</taxon>
        <taxon>Colpodellida</taxon>
        <taxon>Vitrellaceae</taxon>
        <taxon>Vitrella</taxon>
    </lineage>
</organism>
<evidence type="ECO:0000256" key="1">
    <source>
        <dbReference type="SAM" id="MobiDB-lite"/>
    </source>
</evidence>
<evidence type="ECO:0000313" key="2">
    <source>
        <dbReference type="EMBL" id="CEM18503.1"/>
    </source>
</evidence>
<evidence type="ECO:0000313" key="3">
    <source>
        <dbReference type="Proteomes" id="UP000041254"/>
    </source>
</evidence>
<keyword evidence="3" id="KW-1185">Reference proteome</keyword>
<dbReference type="EMBL" id="CDMY01000501">
    <property type="protein sequence ID" value="CEM18503.1"/>
    <property type="molecule type" value="Genomic_DNA"/>
</dbReference>
<name>A0A0G4FUA5_VITBC</name>
<accession>A0A0G4FUA5</accession>
<protein>
    <submittedName>
        <fullName evidence="2">Uncharacterized protein</fullName>
    </submittedName>
</protein>
<sequence length="110" mass="11741">MSESVPAGQDGATSDSMPHWSLDGPSCHTGGLRLLSSHYSFTCVPRGRDEARDDVEVRPHLFVITTFVTTCAVIGAEGLRASSDSLSSPALLLLRWRTSAADRQSAGVPR</sequence>
<proteinExistence type="predicted"/>
<dbReference type="VEuPathDB" id="CryptoDB:Vbra_4473"/>
<reference evidence="2 3" key="1">
    <citation type="submission" date="2014-11" db="EMBL/GenBank/DDBJ databases">
        <authorList>
            <person name="Zhu J."/>
            <person name="Qi W."/>
            <person name="Song R."/>
        </authorList>
    </citation>
    <scope>NUCLEOTIDE SEQUENCE [LARGE SCALE GENOMIC DNA]</scope>
</reference>
<dbReference type="Proteomes" id="UP000041254">
    <property type="component" value="Unassembled WGS sequence"/>
</dbReference>